<accession>A0A2I2L2P9</accession>
<name>A0A2I2L2P9_9ACTN</name>
<feature type="domain" description="DUF4097" evidence="3">
    <location>
        <begin position="165"/>
        <end position="299"/>
    </location>
</feature>
<gene>
    <name evidence="4" type="ORF">FRACA_960006</name>
</gene>
<evidence type="ECO:0000313" key="5">
    <source>
        <dbReference type="Proteomes" id="UP000234331"/>
    </source>
</evidence>
<dbReference type="Pfam" id="PF13349">
    <property type="entry name" value="DUF4097"/>
    <property type="match status" value="1"/>
</dbReference>
<dbReference type="OrthoDB" id="3212574at2"/>
<keyword evidence="2" id="KW-1133">Transmembrane helix</keyword>
<proteinExistence type="predicted"/>
<keyword evidence="5" id="KW-1185">Reference proteome</keyword>
<keyword evidence="2" id="KW-0472">Membrane</keyword>
<dbReference type="EMBL" id="FZMO01000565">
    <property type="protein sequence ID" value="SNQ52203.1"/>
    <property type="molecule type" value="Genomic_DNA"/>
</dbReference>
<dbReference type="AlphaFoldDB" id="A0A2I2L2P9"/>
<sequence>MSDSLPPGSLAPGPTPSDAGARGAVAVDLPPGLPPVGPPPRRGRVLALAAGGVCALGLTVFAGLGVIDGTTGREHVVQHREFAASVTHVVVRAPSGDVHLHTRDPDMEPPGSAAGAGVSMVARLSGLVDQPRLDTRVDGDTVRIAADCHQVWDCSVDYDLTLPPGASADVRVSSGDLIADDLTGDAVLATSSGDVLVHRPGGRLDASTGSGDISVGDARSRRLRASTSSGDVRIHQLVPPDDLDAHTSSGDVRVTLPRGNELYATDASTDSGRREVEIRQDPAASRRIRATTSSGDVVITYRDDS</sequence>
<dbReference type="RefSeq" id="WP_101836435.1">
    <property type="nucleotide sequence ID" value="NZ_FZMO01000565.1"/>
</dbReference>
<dbReference type="InterPro" id="IPR025164">
    <property type="entry name" value="Toastrack_DUF4097"/>
</dbReference>
<organism evidence="4 5">
    <name type="scientific">Frankia canadensis</name>
    <dbReference type="NCBI Taxonomy" id="1836972"/>
    <lineage>
        <taxon>Bacteria</taxon>
        <taxon>Bacillati</taxon>
        <taxon>Actinomycetota</taxon>
        <taxon>Actinomycetes</taxon>
        <taxon>Frankiales</taxon>
        <taxon>Frankiaceae</taxon>
        <taxon>Frankia</taxon>
    </lineage>
</organism>
<reference evidence="4 5" key="1">
    <citation type="submission" date="2017-06" db="EMBL/GenBank/DDBJ databases">
        <authorList>
            <person name="Kim H.J."/>
            <person name="Triplett B.A."/>
        </authorList>
    </citation>
    <scope>NUCLEOTIDE SEQUENCE [LARGE SCALE GENOMIC DNA]</scope>
    <source>
        <strain evidence="4">FRACA_ARgP5</strain>
    </source>
</reference>
<evidence type="ECO:0000256" key="2">
    <source>
        <dbReference type="SAM" id="Phobius"/>
    </source>
</evidence>
<feature type="region of interest" description="Disordered" evidence="1">
    <location>
        <begin position="1"/>
        <end position="38"/>
    </location>
</feature>
<feature type="compositionally biased region" description="Basic and acidic residues" evidence="1">
    <location>
        <begin position="271"/>
        <end position="280"/>
    </location>
</feature>
<evidence type="ECO:0000259" key="3">
    <source>
        <dbReference type="Pfam" id="PF13349"/>
    </source>
</evidence>
<feature type="transmembrane region" description="Helical" evidence="2">
    <location>
        <begin position="45"/>
        <end position="67"/>
    </location>
</feature>
<evidence type="ECO:0000313" key="4">
    <source>
        <dbReference type="EMBL" id="SNQ52203.1"/>
    </source>
</evidence>
<feature type="region of interest" description="Disordered" evidence="1">
    <location>
        <begin position="264"/>
        <end position="294"/>
    </location>
</feature>
<protein>
    <recommendedName>
        <fullName evidence="3">DUF4097 domain-containing protein</fullName>
    </recommendedName>
</protein>
<dbReference type="Gene3D" id="2.160.20.120">
    <property type="match status" value="1"/>
</dbReference>
<keyword evidence="2" id="KW-0812">Transmembrane</keyword>
<dbReference type="Proteomes" id="UP000234331">
    <property type="component" value="Unassembled WGS sequence"/>
</dbReference>
<evidence type="ECO:0000256" key="1">
    <source>
        <dbReference type="SAM" id="MobiDB-lite"/>
    </source>
</evidence>